<dbReference type="AlphaFoldDB" id="A0A3B1AEU9"/>
<dbReference type="Gene3D" id="3.30.450.40">
    <property type="match status" value="1"/>
</dbReference>
<organism evidence="4">
    <name type="scientific">hydrothermal vent metagenome</name>
    <dbReference type="NCBI Taxonomy" id="652676"/>
    <lineage>
        <taxon>unclassified sequences</taxon>
        <taxon>metagenomes</taxon>
        <taxon>ecological metagenomes</taxon>
    </lineage>
</organism>
<name>A0A3B1AEU9_9ZZZZ</name>
<dbReference type="InterPro" id="IPR003660">
    <property type="entry name" value="HAMP_dom"/>
</dbReference>
<keyword evidence="1" id="KW-0175">Coiled coil</keyword>
<keyword evidence="2" id="KW-1133">Transmembrane helix</keyword>
<dbReference type="Pfam" id="PF07730">
    <property type="entry name" value="HisKA_3"/>
    <property type="match status" value="1"/>
</dbReference>
<dbReference type="InterPro" id="IPR003018">
    <property type="entry name" value="GAF"/>
</dbReference>
<evidence type="ECO:0000256" key="2">
    <source>
        <dbReference type="SAM" id="Phobius"/>
    </source>
</evidence>
<evidence type="ECO:0000313" key="4">
    <source>
        <dbReference type="EMBL" id="VAW91146.1"/>
    </source>
</evidence>
<dbReference type="Gene3D" id="6.10.340.10">
    <property type="match status" value="1"/>
</dbReference>
<feature type="non-terminal residue" evidence="4">
    <location>
        <position position="356"/>
    </location>
</feature>
<feature type="transmembrane region" description="Helical" evidence="2">
    <location>
        <begin position="30"/>
        <end position="51"/>
    </location>
</feature>
<reference evidence="4" key="1">
    <citation type="submission" date="2018-06" db="EMBL/GenBank/DDBJ databases">
        <authorList>
            <person name="Zhirakovskaya E."/>
        </authorList>
    </citation>
    <scope>NUCLEOTIDE SEQUENCE</scope>
</reference>
<dbReference type="InterPro" id="IPR011712">
    <property type="entry name" value="Sig_transdc_His_kin_sub3_dim/P"/>
</dbReference>
<protein>
    <submittedName>
        <fullName evidence="4">Nitrate/nitrite sensor protein</fullName>
        <ecNumber evidence="4">2.7.3.-</ecNumber>
    </submittedName>
</protein>
<dbReference type="GO" id="GO:0016020">
    <property type="term" value="C:membrane"/>
    <property type="evidence" value="ECO:0007669"/>
    <property type="project" value="InterPro"/>
</dbReference>
<feature type="transmembrane region" description="Helical" evidence="2">
    <location>
        <begin position="57"/>
        <end position="78"/>
    </location>
</feature>
<keyword evidence="2" id="KW-0472">Membrane</keyword>
<gene>
    <name evidence="4" type="ORF">MNBD_GAMMA23-166</name>
</gene>
<accession>A0A3B1AEU9</accession>
<dbReference type="Pfam" id="PF00672">
    <property type="entry name" value="HAMP"/>
    <property type="match status" value="1"/>
</dbReference>
<dbReference type="PROSITE" id="PS50885">
    <property type="entry name" value="HAMP"/>
    <property type="match status" value="1"/>
</dbReference>
<keyword evidence="4" id="KW-0808">Transferase</keyword>
<proteinExistence type="predicted"/>
<evidence type="ECO:0000259" key="3">
    <source>
        <dbReference type="PROSITE" id="PS50885"/>
    </source>
</evidence>
<sequence>MGSTINNSEDSILCQKGTSIKKNRFWKSPLCLPMVVLAFTVIILGATTIWALNPISLSKLITILILVVLALTTLIILYQKIQERLLLPLAQLKSWAIEINNGNLSTRLPEYLPGDFNTLAKNINELGDQIENLTLDMQSQVNKQTEHIKRKSHSLEIVYDVAASINVSRNLDDLLTRFLHSLKEVVNARAAVVRLVTDDNQMRLVASLGFDEDLMEREQLIPSEHCLCGTAYRDGNVLFQKNITQCDKIIGRQLFDVDNVHMIAVPLQYRDKTLGVYNLFVDSEDFAEPEDIEDLLTSIGRHLGMAIDKARSDDEANRFAIMEERNRLAHELHDSLAQTLASLRFQVRVLDEKIRL</sequence>
<dbReference type="EMBL" id="UOFT01000004">
    <property type="protein sequence ID" value="VAW91146.1"/>
    <property type="molecule type" value="Genomic_DNA"/>
</dbReference>
<evidence type="ECO:0000256" key="1">
    <source>
        <dbReference type="SAM" id="Coils"/>
    </source>
</evidence>
<dbReference type="EC" id="2.7.3.-" evidence="4"/>
<keyword evidence="2" id="KW-0812">Transmembrane</keyword>
<dbReference type="SUPFAM" id="SSF55781">
    <property type="entry name" value="GAF domain-like"/>
    <property type="match status" value="1"/>
</dbReference>
<dbReference type="GO" id="GO:0000155">
    <property type="term" value="F:phosphorelay sensor kinase activity"/>
    <property type="evidence" value="ECO:0007669"/>
    <property type="project" value="InterPro"/>
</dbReference>
<dbReference type="InterPro" id="IPR029016">
    <property type="entry name" value="GAF-like_dom_sf"/>
</dbReference>
<dbReference type="GO" id="GO:0046983">
    <property type="term" value="F:protein dimerization activity"/>
    <property type="evidence" value="ECO:0007669"/>
    <property type="project" value="InterPro"/>
</dbReference>
<dbReference type="Gene3D" id="1.20.5.1930">
    <property type="match status" value="1"/>
</dbReference>
<dbReference type="CDD" id="cd06225">
    <property type="entry name" value="HAMP"/>
    <property type="match status" value="1"/>
</dbReference>
<dbReference type="Pfam" id="PF13185">
    <property type="entry name" value="GAF_2"/>
    <property type="match status" value="1"/>
</dbReference>
<feature type="domain" description="HAMP" evidence="3">
    <location>
        <begin position="83"/>
        <end position="135"/>
    </location>
</feature>
<feature type="coiled-coil region" evidence="1">
    <location>
        <begin position="116"/>
        <end position="143"/>
    </location>
</feature>